<accession>A0A8A1M9G2</accession>
<evidence type="ECO:0000313" key="4">
    <source>
        <dbReference type="Proteomes" id="UP000663671"/>
    </source>
</evidence>
<protein>
    <submittedName>
        <fullName evidence="3">Uncharacterized protein</fullName>
    </submittedName>
</protein>
<evidence type="ECO:0000313" key="3">
    <source>
        <dbReference type="EMBL" id="QSS62405.1"/>
    </source>
</evidence>
<feature type="compositionally biased region" description="Polar residues" evidence="1">
    <location>
        <begin position="1"/>
        <end position="16"/>
    </location>
</feature>
<feature type="region of interest" description="Disordered" evidence="1">
    <location>
        <begin position="1"/>
        <end position="21"/>
    </location>
</feature>
<keyword evidence="2" id="KW-1133">Transmembrane helix</keyword>
<keyword evidence="2" id="KW-0472">Membrane</keyword>
<organism evidence="3 4">
    <name type="scientific">Ajellomyces capsulatus</name>
    <name type="common">Darling's disease fungus</name>
    <name type="synonym">Histoplasma capsulatum</name>
    <dbReference type="NCBI Taxonomy" id="5037"/>
    <lineage>
        <taxon>Eukaryota</taxon>
        <taxon>Fungi</taxon>
        <taxon>Dikarya</taxon>
        <taxon>Ascomycota</taxon>
        <taxon>Pezizomycotina</taxon>
        <taxon>Eurotiomycetes</taxon>
        <taxon>Eurotiomycetidae</taxon>
        <taxon>Onygenales</taxon>
        <taxon>Ajellomycetaceae</taxon>
        <taxon>Histoplasma</taxon>
    </lineage>
</organism>
<dbReference type="EMBL" id="CP069112">
    <property type="protein sequence ID" value="QSS62405.1"/>
    <property type="molecule type" value="Genomic_DNA"/>
</dbReference>
<reference evidence="3" key="1">
    <citation type="submission" date="2021-01" db="EMBL/GenBank/DDBJ databases">
        <title>Chromosome-level genome assembly of a human fungal pathogen reveals clustering of transcriptionally co-regulated genes.</title>
        <authorList>
            <person name="Voorhies M."/>
            <person name="Cohen S."/>
            <person name="Shea T.P."/>
            <person name="Petrus S."/>
            <person name="Munoz J.F."/>
            <person name="Poplawski S."/>
            <person name="Goldman W.E."/>
            <person name="Michael T."/>
            <person name="Cuomo C.A."/>
            <person name="Sil A."/>
            <person name="Beyhan S."/>
        </authorList>
    </citation>
    <scope>NUCLEOTIDE SEQUENCE</scope>
    <source>
        <strain evidence="3">WU24</strain>
    </source>
</reference>
<sequence>MSRTVSAAAQPGQNSAKPWKAFPHDTVHLGTIETANPTTQVTPCTSMIYFEINEESHRPRKSVDIRNGLSRHSVLDSIGRVTRLPLALCTPTLGRDGVKRRWMKGAEVLGALVVDVLSGLANSLREQSRKSSDTHRNSLQLENPIVLAFILSTVWLAHLVFI</sequence>
<dbReference type="AlphaFoldDB" id="A0A8A1M9G2"/>
<feature type="transmembrane region" description="Helical" evidence="2">
    <location>
        <begin position="144"/>
        <end position="161"/>
    </location>
</feature>
<name>A0A8A1M9G2_AJECA</name>
<dbReference type="VEuPathDB" id="FungiDB:I7I51_02142"/>
<proteinExistence type="predicted"/>
<dbReference type="Proteomes" id="UP000663671">
    <property type="component" value="Chromosome 7"/>
</dbReference>
<gene>
    <name evidence="3" type="ORF">I7I51_02142</name>
</gene>
<evidence type="ECO:0000256" key="1">
    <source>
        <dbReference type="SAM" id="MobiDB-lite"/>
    </source>
</evidence>
<keyword evidence="2" id="KW-0812">Transmembrane</keyword>
<evidence type="ECO:0000256" key="2">
    <source>
        <dbReference type="SAM" id="Phobius"/>
    </source>
</evidence>